<keyword evidence="2" id="KW-1185">Reference proteome</keyword>
<organism evidence="1 2">
    <name type="scientific">Glonium stellatum</name>
    <dbReference type="NCBI Taxonomy" id="574774"/>
    <lineage>
        <taxon>Eukaryota</taxon>
        <taxon>Fungi</taxon>
        <taxon>Dikarya</taxon>
        <taxon>Ascomycota</taxon>
        <taxon>Pezizomycotina</taxon>
        <taxon>Dothideomycetes</taxon>
        <taxon>Pleosporomycetidae</taxon>
        <taxon>Gloniales</taxon>
        <taxon>Gloniaceae</taxon>
        <taxon>Glonium</taxon>
    </lineage>
</organism>
<evidence type="ECO:0000313" key="2">
    <source>
        <dbReference type="Proteomes" id="UP000250140"/>
    </source>
</evidence>
<sequence length="75" mass="8110">MEGLAGFDVPSRKARVYASAADNMLRNPDPILNRAVFISGVKGVTQIAILEALEAEVGGKFTIEHVDLKEIKKEA</sequence>
<accession>A0A8E2F812</accession>
<proteinExistence type="predicted"/>
<gene>
    <name evidence="1" type="ORF">AOQ84DRAFT_228459</name>
</gene>
<reference evidence="1 2" key="1">
    <citation type="journal article" date="2016" name="Nat. Commun.">
        <title>Ectomycorrhizal ecology is imprinted in the genome of the dominant symbiotic fungus Cenococcum geophilum.</title>
        <authorList>
            <consortium name="DOE Joint Genome Institute"/>
            <person name="Peter M."/>
            <person name="Kohler A."/>
            <person name="Ohm R.A."/>
            <person name="Kuo A."/>
            <person name="Krutzmann J."/>
            <person name="Morin E."/>
            <person name="Arend M."/>
            <person name="Barry K.W."/>
            <person name="Binder M."/>
            <person name="Choi C."/>
            <person name="Clum A."/>
            <person name="Copeland A."/>
            <person name="Grisel N."/>
            <person name="Haridas S."/>
            <person name="Kipfer T."/>
            <person name="LaButti K."/>
            <person name="Lindquist E."/>
            <person name="Lipzen A."/>
            <person name="Maire R."/>
            <person name="Meier B."/>
            <person name="Mihaltcheva S."/>
            <person name="Molinier V."/>
            <person name="Murat C."/>
            <person name="Poggeler S."/>
            <person name="Quandt C.A."/>
            <person name="Sperisen C."/>
            <person name="Tritt A."/>
            <person name="Tisserant E."/>
            <person name="Crous P.W."/>
            <person name="Henrissat B."/>
            <person name="Nehls U."/>
            <person name="Egli S."/>
            <person name="Spatafora J.W."/>
            <person name="Grigoriev I.V."/>
            <person name="Martin F.M."/>
        </authorList>
    </citation>
    <scope>NUCLEOTIDE SEQUENCE [LARGE SCALE GENOMIC DNA]</scope>
    <source>
        <strain evidence="1 2">CBS 207.34</strain>
    </source>
</reference>
<protein>
    <submittedName>
        <fullName evidence="1">Uncharacterized protein</fullName>
    </submittedName>
</protein>
<dbReference type="Proteomes" id="UP000250140">
    <property type="component" value="Unassembled WGS sequence"/>
</dbReference>
<dbReference type="AlphaFoldDB" id="A0A8E2F812"/>
<name>A0A8E2F812_9PEZI</name>
<dbReference type="OrthoDB" id="419598at2759"/>
<dbReference type="EMBL" id="KV748948">
    <property type="protein sequence ID" value="OCL11993.1"/>
    <property type="molecule type" value="Genomic_DNA"/>
</dbReference>
<evidence type="ECO:0000313" key="1">
    <source>
        <dbReference type="EMBL" id="OCL11993.1"/>
    </source>
</evidence>